<dbReference type="Gene3D" id="3.90.1220.10">
    <property type="entry name" value="Cellulose docking domain, dockering"/>
    <property type="match status" value="3"/>
</dbReference>
<dbReference type="Proteomes" id="UP000193920">
    <property type="component" value="Unassembled WGS sequence"/>
</dbReference>
<keyword evidence="3" id="KW-0378">Hydrolase</keyword>
<dbReference type="AlphaFoldDB" id="A0A1Y2AFG5"/>
<feature type="chain" id="PRO_5012124077" description="CBM10 domain-containing protein" evidence="4">
    <location>
        <begin position="22"/>
        <end position="266"/>
    </location>
</feature>
<feature type="signal peptide" evidence="4">
    <location>
        <begin position="1"/>
        <end position="21"/>
    </location>
</feature>
<dbReference type="SUPFAM" id="SSF64571">
    <property type="entry name" value="Cellulose docking domain, dockering"/>
    <property type="match status" value="3"/>
</dbReference>
<evidence type="ECO:0000259" key="5">
    <source>
        <dbReference type="PROSITE" id="PS51763"/>
    </source>
</evidence>
<evidence type="ECO:0000256" key="1">
    <source>
        <dbReference type="ARBA" id="ARBA00022729"/>
    </source>
</evidence>
<accession>A0A1Y2AFG5</accession>
<dbReference type="PROSITE" id="PS51763">
    <property type="entry name" value="CBM10"/>
    <property type="match status" value="3"/>
</dbReference>
<keyword evidence="1 4" id="KW-0732">Signal</keyword>
<evidence type="ECO:0000256" key="3">
    <source>
        <dbReference type="ARBA" id="ARBA00022801"/>
    </source>
</evidence>
<protein>
    <recommendedName>
        <fullName evidence="5">CBM10 domain-containing protein</fullName>
    </recommendedName>
</protein>
<dbReference type="GO" id="GO:0016787">
    <property type="term" value="F:hydrolase activity"/>
    <property type="evidence" value="ECO:0007669"/>
    <property type="project" value="UniProtKB-KW"/>
</dbReference>
<dbReference type="InterPro" id="IPR002883">
    <property type="entry name" value="CBM10/Dockerin_dom"/>
</dbReference>
<evidence type="ECO:0000256" key="4">
    <source>
        <dbReference type="SAM" id="SignalP"/>
    </source>
</evidence>
<keyword evidence="7" id="KW-1185">Reference proteome</keyword>
<reference evidence="6 7" key="1">
    <citation type="submission" date="2016-08" db="EMBL/GenBank/DDBJ databases">
        <title>A Parts List for Fungal Cellulosomes Revealed by Comparative Genomics.</title>
        <authorList>
            <consortium name="DOE Joint Genome Institute"/>
            <person name="Haitjema C.H."/>
            <person name="Gilmore S.P."/>
            <person name="Henske J.K."/>
            <person name="Solomon K.V."/>
            <person name="De Groot R."/>
            <person name="Kuo A."/>
            <person name="Mondo S.J."/>
            <person name="Salamov A.A."/>
            <person name="Labutti K."/>
            <person name="Zhao Z."/>
            <person name="Chiniquy J."/>
            <person name="Barry K."/>
            <person name="Brewer H.M."/>
            <person name="Purvine S.O."/>
            <person name="Wright A.T."/>
            <person name="Boxma B."/>
            <person name="Van Alen T."/>
            <person name="Hackstein J.H."/>
            <person name="Baker S.E."/>
            <person name="Grigoriev I.V."/>
            <person name="O'Malley M.A."/>
        </authorList>
    </citation>
    <scope>NUCLEOTIDE SEQUENCE [LARGE SCALE GENOMIC DNA]</scope>
    <source>
        <strain evidence="6 7">G1</strain>
    </source>
</reference>
<evidence type="ECO:0000313" key="6">
    <source>
        <dbReference type="EMBL" id="ORY21348.1"/>
    </source>
</evidence>
<dbReference type="EMBL" id="MCOG01000267">
    <property type="protein sequence ID" value="ORY21348.1"/>
    <property type="molecule type" value="Genomic_DNA"/>
</dbReference>
<dbReference type="OrthoDB" id="10402539at2759"/>
<keyword evidence="2" id="KW-0677">Repeat</keyword>
<feature type="domain" description="CBM10" evidence="5">
    <location>
        <begin position="18"/>
        <end position="51"/>
    </location>
</feature>
<name>A0A1Y2AFG5_9FUNG</name>
<gene>
    <name evidence="6" type="ORF">LY90DRAFT_141915</name>
</gene>
<comment type="caution">
    <text evidence="6">The sequence shown here is derived from an EMBL/GenBank/DDBJ whole genome shotgun (WGS) entry which is preliminary data.</text>
</comment>
<evidence type="ECO:0000256" key="2">
    <source>
        <dbReference type="ARBA" id="ARBA00022737"/>
    </source>
</evidence>
<evidence type="ECO:0000313" key="7">
    <source>
        <dbReference type="Proteomes" id="UP000193920"/>
    </source>
</evidence>
<feature type="domain" description="CBM10" evidence="5">
    <location>
        <begin position="102"/>
        <end position="138"/>
    </location>
</feature>
<dbReference type="Pfam" id="PF02013">
    <property type="entry name" value="CBM_10"/>
    <property type="match status" value="3"/>
</dbReference>
<sequence>MKLLLNGTLLLLLHFVVKIEAQYSNCKNTCEIAYEDENKWGIENEDWCILPDSCFDSCWASSLGYSCCKGCDIIITDSNGDWGVEDNEWCGILSTCKESKASCWSLANGYDCCEGCEVAYTDADGKWGYENDEWCGIKEDCDATKPKTTPKKSSTKNTATTTTNKAPVSTQKCKCQYEACGPNVCCGAGLSCIEKDGYAQCEPDPNAELRPATDCEIGPHFGRWCDGCLVTDTQTDGSLWGWENKSPCEIKPYECNGNNIFFLNEI</sequence>
<feature type="domain" description="CBM10" evidence="5">
    <location>
        <begin position="57"/>
        <end position="93"/>
    </location>
</feature>
<dbReference type="InterPro" id="IPR009034">
    <property type="entry name" value="Dockerin_dom_fun_sf"/>
</dbReference>
<proteinExistence type="predicted"/>
<organism evidence="6 7">
    <name type="scientific">Neocallimastix californiae</name>
    <dbReference type="NCBI Taxonomy" id="1754190"/>
    <lineage>
        <taxon>Eukaryota</taxon>
        <taxon>Fungi</taxon>
        <taxon>Fungi incertae sedis</taxon>
        <taxon>Chytridiomycota</taxon>
        <taxon>Chytridiomycota incertae sedis</taxon>
        <taxon>Neocallimastigomycetes</taxon>
        <taxon>Neocallimastigales</taxon>
        <taxon>Neocallimastigaceae</taxon>
        <taxon>Neocallimastix</taxon>
    </lineage>
</organism>